<dbReference type="PANTHER" id="PTHR11671">
    <property type="entry name" value="V-TYPE ATP SYNTHASE SUBUNIT D"/>
    <property type="match status" value="1"/>
</dbReference>
<organism evidence="4 5">
    <name type="scientific">Theileria orientalis</name>
    <dbReference type="NCBI Taxonomy" id="68886"/>
    <lineage>
        <taxon>Eukaryota</taxon>
        <taxon>Sar</taxon>
        <taxon>Alveolata</taxon>
        <taxon>Apicomplexa</taxon>
        <taxon>Aconoidasida</taxon>
        <taxon>Piroplasmida</taxon>
        <taxon>Theileriidae</taxon>
        <taxon>Theileria</taxon>
    </lineage>
</organism>
<dbReference type="EMBL" id="CP056068">
    <property type="protein sequence ID" value="UKJ90443.2"/>
    <property type="molecule type" value="Genomic_DNA"/>
</dbReference>
<evidence type="ECO:0000256" key="1">
    <source>
        <dbReference type="ARBA" id="ARBA00005850"/>
    </source>
</evidence>
<dbReference type="AlphaFoldDB" id="A0A976M8I1"/>
<comment type="similarity">
    <text evidence="1">Belongs to the V-ATPase D subunit family.</text>
</comment>
<reference evidence="4" key="1">
    <citation type="submission" date="2022-07" db="EMBL/GenBank/DDBJ databases">
        <title>Evaluation of T. orientalis genome assembly methods using nanopore sequencing and analysis of variation between genomes.</title>
        <authorList>
            <person name="Yam J."/>
            <person name="Micallef M.L."/>
            <person name="Liu M."/>
            <person name="Djordjevic S.P."/>
            <person name="Bogema D.R."/>
            <person name="Jenkins C."/>
        </authorList>
    </citation>
    <scope>NUCLEOTIDE SEQUENCE</scope>
    <source>
        <strain evidence="4">Fish Creek</strain>
    </source>
</reference>
<keyword evidence="3" id="KW-0406">Ion transport</keyword>
<accession>A0A976M8I1</accession>
<evidence type="ECO:0000313" key="4">
    <source>
        <dbReference type="EMBL" id="UKJ90443.2"/>
    </source>
</evidence>
<evidence type="ECO:0000256" key="3">
    <source>
        <dbReference type="ARBA" id="ARBA00023065"/>
    </source>
</evidence>
<keyword evidence="2" id="KW-0813">Transport</keyword>
<dbReference type="Pfam" id="PF01813">
    <property type="entry name" value="ATP-synt_D"/>
    <property type="match status" value="1"/>
</dbReference>
<gene>
    <name evidence="4" type="ORF">MACJ_001376</name>
</gene>
<dbReference type="OrthoDB" id="7676488at2759"/>
<dbReference type="Gene3D" id="1.10.287.3240">
    <property type="match status" value="1"/>
</dbReference>
<dbReference type="GO" id="GO:0046961">
    <property type="term" value="F:proton-transporting ATPase activity, rotational mechanism"/>
    <property type="evidence" value="ECO:0007669"/>
    <property type="project" value="InterPro"/>
</dbReference>
<evidence type="ECO:0000313" key="5">
    <source>
        <dbReference type="Proteomes" id="UP000244803"/>
    </source>
</evidence>
<sequence length="236" mass="26644">MSSLSVMLIPSRMNLQILKQRKQSASLGYSLLKRKSDALTSKFHRLLRATIQGKERLVEGLREASYSLANAVWSAEDFKSLVIESVGRPSATLKLRGENIAGVLLPVFTLHTDPTADVLTNLSLSSGGNAIQSVKTAHLAALEIMVELASLQISFIILNEEIRMTNRRINALDNVLIPRIDLNLQHILRELDEMEREEFYRLKMIKKVKEKESNTIESARKHQQSLFDHIDDDIVV</sequence>
<dbReference type="NCBIfam" id="TIGR00309">
    <property type="entry name" value="V_ATPase_subD"/>
    <property type="match status" value="1"/>
</dbReference>
<protein>
    <submittedName>
        <fullName evidence="4">Vacuolar ATP synthase subunit D</fullName>
    </submittedName>
</protein>
<dbReference type="InterPro" id="IPR002699">
    <property type="entry name" value="V_ATPase_D"/>
</dbReference>
<name>A0A976M8I1_THEOR</name>
<evidence type="ECO:0000256" key="2">
    <source>
        <dbReference type="ARBA" id="ARBA00022448"/>
    </source>
</evidence>
<dbReference type="Proteomes" id="UP000244803">
    <property type="component" value="Chromosome 2"/>
</dbReference>
<proteinExistence type="inferred from homology"/>